<dbReference type="InterPro" id="IPR036052">
    <property type="entry name" value="TrpB-like_PALP_sf"/>
</dbReference>
<name>A0A3G1A5W4_9CREN</name>
<dbReference type="PROSITE" id="PS00901">
    <property type="entry name" value="CYS_SYNTHASE"/>
    <property type="match status" value="1"/>
</dbReference>
<protein>
    <submittedName>
        <fullName evidence="3">Cysteine synthase</fullName>
        <ecNumber evidence="3">2.5.1.47</ecNumber>
    </submittedName>
</protein>
<dbReference type="EC" id="2.5.1.47" evidence="3"/>
<keyword evidence="3" id="KW-0808">Transferase</keyword>
<dbReference type="STRING" id="697581.TCARB_1222"/>
<dbReference type="Pfam" id="PF00291">
    <property type="entry name" value="PALP"/>
    <property type="match status" value="1"/>
</dbReference>
<proteinExistence type="predicted"/>
<dbReference type="Proteomes" id="UP000266720">
    <property type="component" value="Chromosome"/>
</dbReference>
<dbReference type="PANTHER" id="PTHR10314">
    <property type="entry name" value="CYSTATHIONINE BETA-SYNTHASE"/>
    <property type="match status" value="1"/>
</dbReference>
<feature type="domain" description="Tryptophan synthase beta chain-like PALP" evidence="2">
    <location>
        <begin position="88"/>
        <end position="362"/>
    </location>
</feature>
<dbReference type="InterPro" id="IPR001216">
    <property type="entry name" value="P-phosphate_BS"/>
</dbReference>
<organism evidence="3 4">
    <name type="scientific">Thermofilum adornatum 1505</name>
    <dbReference type="NCBI Taxonomy" id="697581"/>
    <lineage>
        <taxon>Archaea</taxon>
        <taxon>Thermoproteota</taxon>
        <taxon>Thermoprotei</taxon>
        <taxon>Thermofilales</taxon>
        <taxon>Thermofilaceae</taxon>
        <taxon>Thermofilum</taxon>
    </lineage>
</organism>
<sequence length="383" mass="43218">MYIIGKDERLEKVLGIVVEILKKGKISCNEYLREKDLMQEALSFLGIRGPSCKEETETYHLDQLGFFDDISPSRLRVFSSTEELLYKNWPTPLVLLRSLSNHNLRVWAKLEFFNPFSMSVKDRIGWSMITDYLAKYNNRAVLYEATSTNTGMALTALANIKGLKVKLFLPYTIQKASDIILRIMGAEVQRVQKSLTVEFVGDVDELAKREGGIHLNQFENNSNLKVHLRYTAKELDLQVREASLKLRGIIGGVGTSGHLSALSLYFKSKYGDNVKVYGAQPAPGNVIPGIRRVETGMKWLHYVKIDKVLDVTSSEAIEQAIRIARSEGLFVGLSSGAVMATFEKLKKNGALQEGDYVLIFPDHGFKYIEQFATYLEETKRQDG</sequence>
<dbReference type="EMBL" id="CP007493">
    <property type="protein sequence ID" value="AJB42270.1"/>
    <property type="molecule type" value="Genomic_DNA"/>
</dbReference>
<dbReference type="KEGG" id="tcb:TCARB_1222"/>
<dbReference type="SUPFAM" id="SSF53686">
    <property type="entry name" value="Tryptophan synthase beta subunit-like PLP-dependent enzymes"/>
    <property type="match status" value="1"/>
</dbReference>
<dbReference type="GO" id="GO:0004124">
    <property type="term" value="F:cysteine synthase activity"/>
    <property type="evidence" value="ECO:0007669"/>
    <property type="project" value="UniProtKB-EC"/>
</dbReference>
<evidence type="ECO:0000313" key="3">
    <source>
        <dbReference type="EMBL" id="AJB42270.1"/>
    </source>
</evidence>
<dbReference type="RefSeq" id="WP_052886993.1">
    <property type="nucleotide sequence ID" value="NZ_CP007493.1"/>
</dbReference>
<dbReference type="GO" id="GO:0006535">
    <property type="term" value="P:cysteine biosynthetic process from serine"/>
    <property type="evidence" value="ECO:0007669"/>
    <property type="project" value="InterPro"/>
</dbReference>
<comment type="cofactor">
    <cofactor evidence="1">
        <name>pyridoxal 5'-phosphate</name>
        <dbReference type="ChEBI" id="CHEBI:597326"/>
    </cofactor>
</comment>
<evidence type="ECO:0000256" key="1">
    <source>
        <dbReference type="ARBA" id="ARBA00001933"/>
    </source>
</evidence>
<dbReference type="InterPro" id="IPR050214">
    <property type="entry name" value="Cys_Synth/Cystath_Beta-Synth"/>
</dbReference>
<gene>
    <name evidence="3" type="ORF">TCARB_1222</name>
</gene>
<evidence type="ECO:0000259" key="2">
    <source>
        <dbReference type="Pfam" id="PF00291"/>
    </source>
</evidence>
<dbReference type="GeneID" id="25406628"/>
<dbReference type="Gene3D" id="3.40.50.1100">
    <property type="match status" value="2"/>
</dbReference>
<dbReference type="AlphaFoldDB" id="A0A3G1A5W4"/>
<dbReference type="InterPro" id="IPR001926">
    <property type="entry name" value="TrpB-like_PALP"/>
</dbReference>
<reference evidence="4" key="1">
    <citation type="book" date="2010" name="EXTREMOPHILES" publisher="0:0-0">
        <title>Complete genome sequences of ten hyperthermophilic archaea reveal their metabolic capabilities and possible ecological roles.</title>
        <editorList>
            <person name="?"/>
        </editorList>
        <authorList>
            <person name="Ravin N.V."/>
            <person name="Mardanov A.V."/>
            <person name="Bonch-Osmolovskaya E.A."/>
            <person name="Skryabin K.G."/>
        </authorList>
    </citation>
    <scope>NUCLEOTIDE SEQUENCE [LARGE SCALE GENOMIC DNA]</scope>
    <source>
        <strain evidence="4">1505</strain>
    </source>
</reference>
<evidence type="ECO:0000313" key="4">
    <source>
        <dbReference type="Proteomes" id="UP000266720"/>
    </source>
</evidence>
<accession>A0A3G1A5W4</accession>